<dbReference type="AlphaFoldDB" id="A0A1Q8VP68"/>
<dbReference type="PANTHER" id="PTHR32182:SF22">
    <property type="entry name" value="ATP-DEPENDENT ENDONUCLEASE, OLD FAMILY-RELATED"/>
    <property type="match status" value="1"/>
</dbReference>
<dbReference type="Proteomes" id="UP000186394">
    <property type="component" value="Unassembled WGS sequence"/>
</dbReference>
<evidence type="ECO:0000256" key="2">
    <source>
        <dbReference type="SAM" id="Coils"/>
    </source>
</evidence>
<evidence type="ECO:0000313" key="4">
    <source>
        <dbReference type="EMBL" id="OLO49868.1"/>
    </source>
</evidence>
<evidence type="ECO:0000313" key="5">
    <source>
        <dbReference type="Proteomes" id="UP000186394"/>
    </source>
</evidence>
<dbReference type="OrthoDB" id="4428168at2"/>
<keyword evidence="1" id="KW-0742">SOS response</keyword>
<comment type="caution">
    <text evidence="4">The sequence shown here is derived from an EMBL/GenBank/DDBJ whole genome shotgun (WGS) entry which is preliminary data.</text>
</comment>
<dbReference type="GO" id="GO:0009432">
    <property type="term" value="P:SOS response"/>
    <property type="evidence" value="ECO:0007669"/>
    <property type="project" value="UniProtKB-KW"/>
</dbReference>
<dbReference type="GO" id="GO:0006302">
    <property type="term" value="P:double-strand break repair"/>
    <property type="evidence" value="ECO:0007669"/>
    <property type="project" value="TreeGrafter"/>
</dbReference>
<gene>
    <name evidence="4" type="ORF">BKH28_05380</name>
</gene>
<evidence type="ECO:0000259" key="3">
    <source>
        <dbReference type="Pfam" id="PF13166"/>
    </source>
</evidence>
<dbReference type="EMBL" id="MSKL01000011">
    <property type="protein sequence ID" value="OLO49868.1"/>
    <property type="molecule type" value="Genomic_DNA"/>
</dbReference>
<keyword evidence="2" id="KW-0175">Coiled coil</keyword>
<organism evidence="4 5">
    <name type="scientific">Actinomyces oris</name>
    <dbReference type="NCBI Taxonomy" id="544580"/>
    <lineage>
        <taxon>Bacteria</taxon>
        <taxon>Bacillati</taxon>
        <taxon>Actinomycetota</taxon>
        <taxon>Actinomycetes</taxon>
        <taxon>Actinomycetales</taxon>
        <taxon>Actinomycetaceae</taxon>
        <taxon>Actinomyces</taxon>
    </lineage>
</organism>
<protein>
    <recommendedName>
        <fullName evidence="3">Protein CR006 P-loop domain-containing protein</fullName>
    </recommendedName>
</protein>
<dbReference type="InterPro" id="IPR027417">
    <property type="entry name" value="P-loop_NTPase"/>
</dbReference>
<proteinExistence type="predicted"/>
<dbReference type="CDD" id="cd00267">
    <property type="entry name" value="ABC_ATPase"/>
    <property type="match status" value="1"/>
</dbReference>
<feature type="coiled-coil region" evidence="2">
    <location>
        <begin position="456"/>
        <end position="511"/>
    </location>
</feature>
<dbReference type="InterPro" id="IPR026866">
    <property type="entry name" value="CR006_AAA"/>
</dbReference>
<dbReference type="Pfam" id="PF13166">
    <property type="entry name" value="AAA_13"/>
    <property type="match status" value="1"/>
</dbReference>
<feature type="domain" description="Protein CR006 P-loop" evidence="3">
    <location>
        <begin position="383"/>
        <end position="715"/>
    </location>
</feature>
<name>A0A1Q8VP68_9ACTO</name>
<dbReference type="GO" id="GO:0000731">
    <property type="term" value="P:DNA synthesis involved in DNA repair"/>
    <property type="evidence" value="ECO:0007669"/>
    <property type="project" value="TreeGrafter"/>
</dbReference>
<accession>A0A1Q8VP68</accession>
<dbReference type="PANTHER" id="PTHR32182">
    <property type="entry name" value="DNA REPLICATION AND REPAIR PROTEIN RECF"/>
    <property type="match status" value="1"/>
</dbReference>
<keyword evidence="1" id="KW-0227">DNA damage</keyword>
<dbReference type="SUPFAM" id="SSF52540">
    <property type="entry name" value="P-loop containing nucleoside triphosphate hydrolases"/>
    <property type="match status" value="1"/>
</dbReference>
<dbReference type="Gene3D" id="3.40.50.300">
    <property type="entry name" value="P-loop containing nucleotide triphosphate hydrolases"/>
    <property type="match status" value="2"/>
</dbReference>
<reference evidence="4 5" key="1">
    <citation type="submission" date="2016-12" db="EMBL/GenBank/DDBJ databases">
        <title>Genomic comparison of strains in the 'Actinomyces naeslundii' group.</title>
        <authorList>
            <person name="Mughal S.R."/>
            <person name="Do T."/>
            <person name="Gilbert S.C."/>
            <person name="Witherden E.A."/>
            <person name="Didelot X."/>
            <person name="Beighton D."/>
        </authorList>
    </citation>
    <scope>NUCLEOTIDE SEQUENCE [LARGE SCALE GENOMIC DNA]</scope>
    <source>
        <strain evidence="4 5">P6N</strain>
    </source>
</reference>
<sequence length="858" mass="97039">MNPTHDNTSSRKDSRDLLVEWANKAPEWARYIVRNVIDNKAPLDGESTATAYKLFLQENGLEERTLPDEPLLIASNADAETIVPLTITSLSDVTGVNALGTGNTIEPDPHLTILFGENGTGKTGYSRIFKALAESRTVDKEILGNIAHTRPEAMSATVKYRLGDSDEQRYIWRGEKGVLPFTRMSIFDSRAVKLHVDDNLDYTYTPAALVLFDHVMDGMKAVQNTAKKNAGAPSTVLDDILSRFDKNTSVYQHIASLSAATDLAHLKTMAVADPEVNTRIESQRTRVAELESNTIKIRIRELQRTEQALSQACEATRAIEDFDVDAYEQERQKLKQLEENYRLFRDALFKEADLPMAPDDTWMMFIESAERYRQHLDAHSVYDTGRCLYCRQPLQDAARTLIEKYSELLEDKISADINSSKERLKKLVGRLTSTQLSDAKTLIQEHANSDDKPAYYAKLERIVNALEVAVETLSATEQLALSATNTVSIDGVDLKTEFENITQEREQLQDQDANRSEILQKEKHRLSELVAAVELGKSWTNIEEFVTKAQWFARLDNCSEQFTRLTRKLTEYSKRANEKLINIDFDTLFAEECKALRAPVVKVNHIGRQGRAQRNRIVADNHKPSAVFSEGEQKVLAMADFLAEARLSGVTAPVIFDDPVSSLDHRRVSEVAERVVAFSETAQVIVFTHDIFFTTKLLQIIDDTGRTCAYFQISDENGKGFIVRGSHPRWDSYSKISKRINSIVQEAKSSKDSNERDELVQRGYSLIRSWCEVFIETEVFAGVTLRYQPNVRLNCLSKVKVDLLPEVIQVVSRVFRDSCRYIDSHSQPLVTLGTRPTPADLESDWSDLQTARNNYRNG</sequence>
<dbReference type="RefSeq" id="WP_075417835.1">
    <property type="nucleotide sequence ID" value="NZ_MSKL01000011.1"/>
</dbReference>
<evidence type="ECO:0000256" key="1">
    <source>
        <dbReference type="ARBA" id="ARBA00023236"/>
    </source>
</evidence>